<evidence type="ECO:0000313" key="3">
    <source>
        <dbReference type="Proteomes" id="UP000093159"/>
    </source>
</evidence>
<dbReference type="Pfam" id="PF11726">
    <property type="entry name" value="YagK_YfjJ_C"/>
    <property type="match status" value="1"/>
</dbReference>
<dbReference type="RefSeq" id="WP_066179731.1">
    <property type="nucleotide sequence ID" value="NZ_LDIR01000004.1"/>
</dbReference>
<sequence>MKEVNYNKRQDSAKKYLDSLFDNYSKLSVVRVDLAYKKPYSNSLELDDAIKDINRLKNNRRGKPSVFENNVGYILKSEYTEDKGMHAHAIFFYDGNKVSKDAFKSKQIGEYWNSTITNGKGTYHNCNMNNYEKNGIGMIDYKDKEKIGVLKDEVISYLCKDEQDISSLKGSKNYKSFIRGIIPKKKSSAGRPRSMSNGK</sequence>
<dbReference type="Proteomes" id="UP000093159">
    <property type="component" value="Unassembled WGS sequence"/>
</dbReference>
<name>A0ABX2YA96_9BACT</name>
<proteinExistence type="predicted"/>
<evidence type="ECO:0000259" key="1">
    <source>
        <dbReference type="Pfam" id="PF11726"/>
    </source>
</evidence>
<accession>A0ABX2YA96</accession>
<evidence type="ECO:0000313" key="2">
    <source>
        <dbReference type="EMBL" id="OCL90291.1"/>
    </source>
</evidence>
<dbReference type="EMBL" id="LDIR01000004">
    <property type="protein sequence ID" value="OCL90291.1"/>
    <property type="molecule type" value="Genomic_DNA"/>
</dbReference>
<organism evidence="2 3">
    <name type="scientific">Arcobacter porcinus</name>
    <dbReference type="NCBI Taxonomy" id="1935204"/>
    <lineage>
        <taxon>Bacteria</taxon>
        <taxon>Pseudomonadati</taxon>
        <taxon>Campylobacterota</taxon>
        <taxon>Epsilonproteobacteria</taxon>
        <taxon>Campylobacterales</taxon>
        <taxon>Arcobacteraceae</taxon>
        <taxon>Arcobacter</taxon>
    </lineage>
</organism>
<gene>
    <name evidence="2" type="ORF">AAX28_01772</name>
</gene>
<comment type="caution">
    <text evidence="2">The sequence shown here is derived from an EMBL/GenBank/DDBJ whole genome shotgun (WGS) entry which is preliminary data.</text>
</comment>
<reference evidence="2 3" key="1">
    <citation type="submission" date="2015-05" db="EMBL/GenBank/DDBJ databases">
        <authorList>
            <person name="Rovetto F."/>
            <person name="Cocolin L."/>
            <person name="Illeghems K."/>
            <person name="Van Nieuwerburgh F."/>
            <person name="Houf K."/>
        </authorList>
    </citation>
    <scope>NUCLEOTIDE SEQUENCE [LARGE SCALE GENOMIC DNA]</scope>
    <source>
        <strain evidence="2 3">117434</strain>
    </source>
</reference>
<keyword evidence="3" id="KW-1185">Reference proteome</keyword>
<dbReference type="InterPro" id="IPR057271">
    <property type="entry name" value="YagK_YfjJ_C"/>
</dbReference>
<feature type="domain" description="YagK/YfjJ C-terminal" evidence="1">
    <location>
        <begin position="22"/>
        <end position="172"/>
    </location>
</feature>
<protein>
    <recommendedName>
        <fullName evidence="1">YagK/YfjJ C-terminal domain-containing protein</fullName>
    </recommendedName>
</protein>